<keyword evidence="4" id="KW-1185">Reference proteome</keyword>
<name>A0ABR7F4E2_9FIRM</name>
<dbReference type="InterPro" id="IPR038729">
    <property type="entry name" value="Rad50/SbcC_AAA"/>
</dbReference>
<protein>
    <submittedName>
        <fullName evidence="3">AAA family ATPase</fullName>
    </submittedName>
</protein>
<dbReference type="Proteomes" id="UP000597877">
    <property type="component" value="Unassembled WGS sequence"/>
</dbReference>
<reference evidence="3 4" key="1">
    <citation type="submission" date="2020-08" db="EMBL/GenBank/DDBJ databases">
        <title>Genome public.</title>
        <authorList>
            <person name="Liu C."/>
            <person name="Sun Q."/>
        </authorList>
    </citation>
    <scope>NUCLEOTIDE SEQUENCE [LARGE SCALE GENOMIC DNA]</scope>
    <source>
        <strain evidence="3 4">BX4</strain>
    </source>
</reference>
<organism evidence="3 4">
    <name type="scientific">Eubacterium segne</name>
    <dbReference type="NCBI Taxonomy" id="2763045"/>
    <lineage>
        <taxon>Bacteria</taxon>
        <taxon>Bacillati</taxon>
        <taxon>Bacillota</taxon>
        <taxon>Clostridia</taxon>
        <taxon>Eubacteriales</taxon>
        <taxon>Eubacteriaceae</taxon>
        <taxon>Eubacterium</taxon>
    </lineage>
</organism>
<evidence type="ECO:0000259" key="2">
    <source>
        <dbReference type="Pfam" id="PF13476"/>
    </source>
</evidence>
<dbReference type="EMBL" id="JACOOZ010000008">
    <property type="protein sequence ID" value="MBC5668498.1"/>
    <property type="molecule type" value="Genomic_DNA"/>
</dbReference>
<dbReference type="Pfam" id="PF13476">
    <property type="entry name" value="AAA_23"/>
    <property type="match status" value="1"/>
</dbReference>
<feature type="domain" description="Rad50/SbcC-type AAA" evidence="2">
    <location>
        <begin position="8"/>
        <end position="285"/>
    </location>
</feature>
<accession>A0ABR7F4E2</accession>
<dbReference type="RefSeq" id="WP_186840537.1">
    <property type="nucleotide sequence ID" value="NZ_JACOOZ010000008.1"/>
</dbReference>
<gene>
    <name evidence="3" type="ORF">H8S00_11000</name>
</gene>
<feature type="coiled-coil region" evidence="1">
    <location>
        <begin position="224"/>
        <end position="324"/>
    </location>
</feature>
<dbReference type="InterPro" id="IPR027417">
    <property type="entry name" value="P-loop_NTPase"/>
</dbReference>
<comment type="caution">
    <text evidence="3">The sequence shown here is derived from an EMBL/GenBank/DDBJ whole genome shotgun (WGS) entry which is preliminary data.</text>
</comment>
<evidence type="ECO:0000313" key="4">
    <source>
        <dbReference type="Proteomes" id="UP000597877"/>
    </source>
</evidence>
<keyword evidence="1" id="KW-0175">Coiled coil</keyword>
<evidence type="ECO:0000256" key="1">
    <source>
        <dbReference type="SAM" id="Coils"/>
    </source>
</evidence>
<evidence type="ECO:0000313" key="3">
    <source>
        <dbReference type="EMBL" id="MBC5668498.1"/>
    </source>
</evidence>
<dbReference type="SUPFAM" id="SSF52540">
    <property type="entry name" value="P-loop containing nucleoside triphosphate hydrolases"/>
    <property type="match status" value="1"/>
</dbReference>
<proteinExistence type="predicted"/>
<dbReference type="Gene3D" id="3.40.50.300">
    <property type="entry name" value="P-loop containing nucleotide triphosphate hydrolases"/>
    <property type="match status" value="1"/>
</dbReference>
<sequence>MDSIKINSLELENVKRIKAVKLEPTENGLTVIGGNNGQGKTSVLDSIAWALGGNKFKPSSPERDGSVIPPNLHIELSNGLVVERKGKNSDLKVTDPNGNKAGQLLLDTFIEELALNLPKFMNANDKEKADTLLKIIGVGDTLYALDEEIKTLVNERLLIGRVADQKKKYADEQPYYDNVPSELISPQELIRQQQEILARNGENQKKREKVSLYEAQVSLKDASVKQLEGQITKLSIKLEEVRKEKAELEQNLAIAKTDALTLQDESTAELENNIANIEELNRKIRANMDKEKAEEDAKIEKTKYDALTTQIEDKRKERINLLNNASLPLPELSIEDNALTYKGQKWDNMSGSEQLKVATAIVRKLNPNCGFVLIDKLEQMDVNTLKEFGQWIEKEGLQAIATRVGAGDECSIIIEDGYSNNIDKKEESVPKFQEGVF</sequence>